<proteinExistence type="predicted"/>
<accession>A0ACB9S4L3</accession>
<name>A0ACB9S4L3_9MYRT</name>
<comment type="caution">
    <text evidence="1">The sequence shown here is derived from an EMBL/GenBank/DDBJ whole genome shotgun (WGS) entry which is preliminary data.</text>
</comment>
<evidence type="ECO:0000313" key="1">
    <source>
        <dbReference type="EMBL" id="KAI4386401.1"/>
    </source>
</evidence>
<protein>
    <submittedName>
        <fullName evidence="1">Uncharacterized protein</fullName>
    </submittedName>
</protein>
<evidence type="ECO:0000313" key="2">
    <source>
        <dbReference type="Proteomes" id="UP001057402"/>
    </source>
</evidence>
<organism evidence="1 2">
    <name type="scientific">Melastoma candidum</name>
    <dbReference type="NCBI Taxonomy" id="119954"/>
    <lineage>
        <taxon>Eukaryota</taxon>
        <taxon>Viridiplantae</taxon>
        <taxon>Streptophyta</taxon>
        <taxon>Embryophyta</taxon>
        <taxon>Tracheophyta</taxon>
        <taxon>Spermatophyta</taxon>
        <taxon>Magnoliopsida</taxon>
        <taxon>eudicotyledons</taxon>
        <taxon>Gunneridae</taxon>
        <taxon>Pentapetalae</taxon>
        <taxon>rosids</taxon>
        <taxon>malvids</taxon>
        <taxon>Myrtales</taxon>
        <taxon>Melastomataceae</taxon>
        <taxon>Melastomatoideae</taxon>
        <taxon>Melastomateae</taxon>
        <taxon>Melastoma</taxon>
    </lineage>
</organism>
<gene>
    <name evidence="1" type="ORF">MLD38_004334</name>
</gene>
<dbReference type="Proteomes" id="UP001057402">
    <property type="component" value="Chromosome 2"/>
</dbReference>
<reference evidence="2" key="1">
    <citation type="journal article" date="2023" name="Front. Plant Sci.">
        <title>Chromosomal-level genome assembly of Melastoma candidum provides insights into trichome evolution.</title>
        <authorList>
            <person name="Zhong Y."/>
            <person name="Wu W."/>
            <person name="Sun C."/>
            <person name="Zou P."/>
            <person name="Liu Y."/>
            <person name="Dai S."/>
            <person name="Zhou R."/>
        </authorList>
    </citation>
    <scope>NUCLEOTIDE SEQUENCE [LARGE SCALE GENOMIC DNA]</scope>
</reference>
<sequence>MPEPTSSITGRYLRKPETFKNMSQLRQSHAQVISTGLGDDAFALSRLLAFCSNPQRGSLAYSWDLFQNILNPAICIFNTMIKFLFLREGFGDAVLSLRSCWSMARAPTATLTRTFSGLVRSWGLSESGDRSTYGAKVDLVCNTPLWLIR</sequence>
<keyword evidence="2" id="KW-1185">Reference proteome</keyword>
<dbReference type="EMBL" id="CM042881">
    <property type="protein sequence ID" value="KAI4386401.1"/>
    <property type="molecule type" value="Genomic_DNA"/>
</dbReference>